<dbReference type="EMBL" id="CM002241">
    <property type="protein sequence ID" value="ESA42163.1"/>
    <property type="molecule type" value="Genomic_DNA"/>
</dbReference>
<organism evidence="2 3">
    <name type="scientific">Neurospora crassa (strain ATCC 24698 / 74-OR23-1A / CBS 708.71 / DSM 1257 / FGSC 987)</name>
    <dbReference type="NCBI Taxonomy" id="367110"/>
    <lineage>
        <taxon>Eukaryota</taxon>
        <taxon>Fungi</taxon>
        <taxon>Dikarya</taxon>
        <taxon>Ascomycota</taxon>
        <taxon>Pezizomycotina</taxon>
        <taxon>Sordariomycetes</taxon>
        <taxon>Sordariomycetidae</taxon>
        <taxon>Sordariales</taxon>
        <taxon>Sordariaceae</taxon>
        <taxon>Neurospora</taxon>
    </lineage>
</organism>
<evidence type="ECO:0000313" key="3">
    <source>
        <dbReference type="Proteomes" id="UP000001805"/>
    </source>
</evidence>
<dbReference type="GeneID" id="23568584"/>
<proteinExistence type="predicted"/>
<reference evidence="2 3" key="1">
    <citation type="journal article" date="2003" name="Nature">
        <title>The genome sequence of the filamentous fungus Neurospora crassa.</title>
        <authorList>
            <person name="Galagan J.E."/>
            <person name="Calvo S.E."/>
            <person name="Borkovich K.A."/>
            <person name="Selker E.U."/>
            <person name="Read N.D."/>
            <person name="Jaffe D."/>
            <person name="FitzHugh W."/>
            <person name="Ma L.J."/>
            <person name="Smirnov S."/>
            <person name="Purcell S."/>
            <person name="Rehman B."/>
            <person name="Elkins T."/>
            <person name="Engels R."/>
            <person name="Wang S."/>
            <person name="Nielsen C.B."/>
            <person name="Butler J."/>
            <person name="Endrizzi M."/>
            <person name="Qui D."/>
            <person name="Ianakiev P."/>
            <person name="Bell-Pedersen D."/>
            <person name="Nelson M.A."/>
            <person name="Werner-Washburne M."/>
            <person name="Selitrennikoff C.P."/>
            <person name="Kinsey J.A."/>
            <person name="Braun E.L."/>
            <person name="Zelter A."/>
            <person name="Schulte U."/>
            <person name="Kothe G.O."/>
            <person name="Jedd G."/>
            <person name="Mewes W."/>
            <person name="Staben C."/>
            <person name="Marcotte E."/>
            <person name="Greenberg D."/>
            <person name="Roy A."/>
            <person name="Foley K."/>
            <person name="Naylor J."/>
            <person name="Stange-Thomann N."/>
            <person name="Barrett R."/>
            <person name="Gnerre S."/>
            <person name="Kamal M."/>
            <person name="Kamvysselis M."/>
            <person name="Mauceli E."/>
            <person name="Bielke C."/>
            <person name="Rudd S."/>
            <person name="Frishman D."/>
            <person name="Krystofova S."/>
            <person name="Rasmussen C."/>
            <person name="Metzenberg R.L."/>
            <person name="Perkins D.D."/>
            <person name="Kroken S."/>
            <person name="Cogoni C."/>
            <person name="Macino G."/>
            <person name="Catcheside D."/>
            <person name="Li W."/>
            <person name="Pratt R.J."/>
            <person name="Osmani S.A."/>
            <person name="DeSouza C.P."/>
            <person name="Glass L."/>
            <person name="Orbach M.J."/>
            <person name="Berglund J.A."/>
            <person name="Voelker R."/>
            <person name="Yarden O."/>
            <person name="Plamann M."/>
            <person name="Seiler S."/>
            <person name="Dunlap J."/>
            <person name="Radford A."/>
            <person name="Aramayo R."/>
            <person name="Natvig D.O."/>
            <person name="Alex L.A."/>
            <person name="Mannhaupt G."/>
            <person name="Ebbole D.J."/>
            <person name="Freitag M."/>
            <person name="Paulsen I."/>
            <person name="Sachs M.S."/>
            <person name="Lander E.S."/>
            <person name="Nusbaum C."/>
            <person name="Birren B."/>
        </authorList>
    </citation>
    <scope>NUCLEOTIDE SEQUENCE [LARGE SCALE GENOMIC DNA]</scope>
    <source>
        <strain evidence="3">ATCC 24698 / 74-OR23-1A / CBS 708.71 / DSM 1257 / FGSC 987</strain>
    </source>
</reference>
<feature type="compositionally biased region" description="Low complexity" evidence="1">
    <location>
        <begin position="49"/>
        <end position="84"/>
    </location>
</feature>
<evidence type="ECO:0000313" key="2">
    <source>
        <dbReference type="EMBL" id="ESA42163.1"/>
    </source>
</evidence>
<sequence length="120" mass="12744">MLQLKFITSYPFIGICSFSAVETSGQSIPYGLSDGSLSPLSALREYDSRSQPLTSSSSSFPPAVFPTTQNPPSSPFSPNSITSPHHSTNSSSVPFCHTHPIGLKLPHTTNQSNTACTTLV</sequence>
<dbReference type="InParanoid" id="V5IKN0"/>
<accession>V5IKN0</accession>
<evidence type="ECO:0000256" key="1">
    <source>
        <dbReference type="SAM" id="MobiDB-lite"/>
    </source>
</evidence>
<dbReference type="AlphaFoldDB" id="V5IKN0"/>
<dbReference type="Proteomes" id="UP000001805">
    <property type="component" value="Chromosome 5, Linkage Group VI"/>
</dbReference>
<name>V5IKN0_NEUCR</name>
<dbReference type="VEuPathDB" id="FungiDB:NCU12092"/>
<protein>
    <submittedName>
        <fullName evidence="2">Uncharacterized protein</fullName>
    </submittedName>
</protein>
<dbReference type="RefSeq" id="XP_011395045.1">
    <property type="nucleotide sequence ID" value="XM_011396743.1"/>
</dbReference>
<keyword evidence="3" id="KW-1185">Reference proteome</keyword>
<feature type="region of interest" description="Disordered" evidence="1">
    <location>
        <begin position="48"/>
        <end position="93"/>
    </location>
</feature>
<gene>
    <name evidence="2" type="ORF">NCU12092</name>
</gene>
<dbReference type="KEGG" id="ncr:NCU12092"/>